<reference evidence="1" key="2">
    <citation type="journal article" date="2015" name="Fish Shellfish Immunol.">
        <title>Early steps in the European eel (Anguilla anguilla)-Vibrio vulnificus interaction in the gills: Role of the RtxA13 toxin.</title>
        <authorList>
            <person name="Callol A."/>
            <person name="Pajuelo D."/>
            <person name="Ebbesson L."/>
            <person name="Teles M."/>
            <person name="MacKenzie S."/>
            <person name="Amaro C."/>
        </authorList>
    </citation>
    <scope>NUCLEOTIDE SEQUENCE</scope>
</reference>
<proteinExistence type="predicted"/>
<accession>A0A0E9X4U6</accession>
<name>A0A0E9X4U6_ANGAN</name>
<dbReference type="EMBL" id="GBXM01011091">
    <property type="protein sequence ID" value="JAH97486.1"/>
    <property type="molecule type" value="Transcribed_RNA"/>
</dbReference>
<sequence length="78" mass="9588">MARTYTVIWWSRLPALLTCQRERLQEPQNGWSHLYQRFTYLYKSVFPWATKPLYWYSSPTHRVICEISLFLQLKWCSL</sequence>
<dbReference type="AlphaFoldDB" id="A0A0E9X4U6"/>
<evidence type="ECO:0000313" key="1">
    <source>
        <dbReference type="EMBL" id="JAH97486.1"/>
    </source>
</evidence>
<protein>
    <submittedName>
        <fullName evidence="1">Uncharacterized protein</fullName>
    </submittedName>
</protein>
<reference evidence="1" key="1">
    <citation type="submission" date="2014-11" db="EMBL/GenBank/DDBJ databases">
        <authorList>
            <person name="Amaro Gonzalez C."/>
        </authorList>
    </citation>
    <scope>NUCLEOTIDE SEQUENCE</scope>
</reference>
<organism evidence="1">
    <name type="scientific">Anguilla anguilla</name>
    <name type="common">European freshwater eel</name>
    <name type="synonym">Muraena anguilla</name>
    <dbReference type="NCBI Taxonomy" id="7936"/>
    <lineage>
        <taxon>Eukaryota</taxon>
        <taxon>Metazoa</taxon>
        <taxon>Chordata</taxon>
        <taxon>Craniata</taxon>
        <taxon>Vertebrata</taxon>
        <taxon>Euteleostomi</taxon>
        <taxon>Actinopterygii</taxon>
        <taxon>Neopterygii</taxon>
        <taxon>Teleostei</taxon>
        <taxon>Anguilliformes</taxon>
        <taxon>Anguillidae</taxon>
        <taxon>Anguilla</taxon>
    </lineage>
</organism>